<dbReference type="GO" id="GO:0009303">
    <property type="term" value="P:rRNA transcription"/>
    <property type="evidence" value="ECO:0007669"/>
    <property type="project" value="TreeGrafter"/>
</dbReference>
<dbReference type="AlphaFoldDB" id="A0A6M0SW59"/>
<dbReference type="InterPro" id="IPR052531">
    <property type="entry name" value="CarD-like_regulator"/>
</dbReference>
<dbReference type="Gene3D" id="2.40.10.170">
    <property type="match status" value="1"/>
</dbReference>
<sequence length="122" mass="14298">MFSIGDLIIYSGQGICCIADICKKTYGDFTKEEYVLHPIENCKLTIGIPVDNDKVTMLEIIDRNEAKQIIESFKFKEVNWIDICSRRNSIYLEVLQKGNRKEISKRVNTLMRKKYRVEILME</sequence>
<evidence type="ECO:0000313" key="2">
    <source>
        <dbReference type="EMBL" id="NFA59749.1"/>
    </source>
</evidence>
<reference evidence="2 3" key="1">
    <citation type="submission" date="2019-02" db="EMBL/GenBank/DDBJ databases">
        <title>Genome sequencing of Clostridium botulinum clinical isolates.</title>
        <authorList>
            <person name="Brunt J."/>
            <person name="Van Vliet A.H.M."/>
            <person name="Stringer S.C."/>
            <person name="Grant K.A."/>
            <person name="Carter A.C."/>
            <person name="Peck M.W."/>
        </authorList>
    </citation>
    <scope>NUCLEOTIDE SEQUENCE [LARGE SCALE GENOMIC DNA]</scope>
    <source>
        <strain evidence="2 3">R1125/03</strain>
    </source>
</reference>
<accession>A0A6M0SW59</accession>
<dbReference type="InterPro" id="IPR036101">
    <property type="entry name" value="CarD-like/TRCF_RID_sf"/>
</dbReference>
<dbReference type="EMBL" id="SGJP01000008">
    <property type="protein sequence ID" value="NFA59749.1"/>
    <property type="molecule type" value="Genomic_DNA"/>
</dbReference>
<evidence type="ECO:0000313" key="3">
    <source>
        <dbReference type="Proteomes" id="UP000473089"/>
    </source>
</evidence>
<dbReference type="PANTHER" id="PTHR38447:SF1">
    <property type="entry name" value="RNA POLYMERASE-BINDING TRANSCRIPTION FACTOR CARD"/>
    <property type="match status" value="1"/>
</dbReference>
<organism evidence="2 3">
    <name type="scientific">Clostridium botulinum</name>
    <dbReference type="NCBI Taxonomy" id="1491"/>
    <lineage>
        <taxon>Bacteria</taxon>
        <taxon>Bacillati</taxon>
        <taxon>Bacillota</taxon>
        <taxon>Clostridia</taxon>
        <taxon>Eubacteriales</taxon>
        <taxon>Clostridiaceae</taxon>
        <taxon>Clostridium</taxon>
    </lineage>
</organism>
<protein>
    <submittedName>
        <fullName evidence="2">CarD family transcriptional regulator</fullName>
    </submittedName>
</protein>
<dbReference type="InterPro" id="IPR003711">
    <property type="entry name" value="CarD-like/TRCF_RID"/>
</dbReference>
<dbReference type="InterPro" id="IPR042215">
    <property type="entry name" value="CarD-like_C"/>
</dbReference>
<gene>
    <name evidence="2" type="ORF">EXM42_04860</name>
</gene>
<dbReference type="Gene3D" id="1.20.58.1290">
    <property type="entry name" value="CarD-like, C-terminal domain"/>
    <property type="match status" value="1"/>
</dbReference>
<dbReference type="PANTHER" id="PTHR38447">
    <property type="entry name" value="TRANSCRIPTION FACTOR YDEB-RELATED"/>
    <property type="match status" value="1"/>
</dbReference>
<proteinExistence type="predicted"/>
<feature type="domain" description="CarD-like/TRCF RNAP-interacting" evidence="1">
    <location>
        <begin position="1"/>
        <end position="111"/>
    </location>
</feature>
<evidence type="ECO:0000259" key="1">
    <source>
        <dbReference type="SMART" id="SM01058"/>
    </source>
</evidence>
<comment type="caution">
    <text evidence="2">The sequence shown here is derived from an EMBL/GenBank/DDBJ whole genome shotgun (WGS) entry which is preliminary data.</text>
</comment>
<dbReference type="Proteomes" id="UP000473089">
    <property type="component" value="Unassembled WGS sequence"/>
</dbReference>
<dbReference type="SUPFAM" id="SSF141259">
    <property type="entry name" value="CarD-like"/>
    <property type="match status" value="1"/>
</dbReference>
<dbReference type="Pfam" id="PF02559">
    <property type="entry name" value="CarD_TRCF_RID"/>
    <property type="match status" value="1"/>
</dbReference>
<name>A0A6M0SW59_CLOBO</name>
<dbReference type="SMART" id="SM01058">
    <property type="entry name" value="CarD_TRCF"/>
    <property type="match status" value="1"/>
</dbReference>